<reference evidence="2 3" key="1">
    <citation type="submission" date="2021-05" db="EMBL/GenBank/DDBJ databases">
        <title>Bacteria Genome sequencing.</title>
        <authorList>
            <person name="Takabe Y."/>
            <person name="Nakajima Y."/>
            <person name="Suzuki S."/>
            <person name="Shiozaki T."/>
        </authorList>
    </citation>
    <scope>NUCLEOTIDE SEQUENCE [LARGE SCALE GENOMIC DNA]</scope>
    <source>
        <strain evidence="2 3">AI_62</strain>
    </source>
</reference>
<evidence type="ECO:0000256" key="1">
    <source>
        <dbReference type="SAM" id="MobiDB-lite"/>
    </source>
</evidence>
<protein>
    <recommendedName>
        <fullName evidence="4">AAA+ family ATPase</fullName>
    </recommendedName>
</protein>
<comment type="caution">
    <text evidence="2">The sequence shown here is derived from an EMBL/GenBank/DDBJ whole genome shotgun (WGS) entry which is preliminary data.</text>
</comment>
<evidence type="ECO:0000313" key="3">
    <source>
        <dbReference type="Proteomes" id="UP000786693"/>
    </source>
</evidence>
<feature type="compositionally biased region" description="Basic and acidic residues" evidence="1">
    <location>
        <begin position="91"/>
        <end position="104"/>
    </location>
</feature>
<dbReference type="Proteomes" id="UP000786693">
    <property type="component" value="Unassembled WGS sequence"/>
</dbReference>
<keyword evidence="3" id="KW-1185">Reference proteome</keyword>
<dbReference type="RefSeq" id="WP_220747535.1">
    <property type="nucleotide sequence ID" value="NZ_BPFH01000001.1"/>
</dbReference>
<organism evidence="2 3">
    <name type="scientific">Jannaschia pagri</name>
    <dbReference type="NCBI Taxonomy" id="2829797"/>
    <lineage>
        <taxon>Bacteria</taxon>
        <taxon>Pseudomonadati</taxon>
        <taxon>Pseudomonadota</taxon>
        <taxon>Alphaproteobacteria</taxon>
        <taxon>Rhodobacterales</taxon>
        <taxon>Roseobacteraceae</taxon>
        <taxon>Jannaschia</taxon>
    </lineage>
</organism>
<name>A0ABQ4NHY4_9RHOB</name>
<evidence type="ECO:0000313" key="2">
    <source>
        <dbReference type="EMBL" id="GIT94030.1"/>
    </source>
</evidence>
<dbReference type="EMBL" id="BPFH01000001">
    <property type="protein sequence ID" value="GIT94030.1"/>
    <property type="molecule type" value="Genomic_DNA"/>
</dbReference>
<gene>
    <name evidence="2" type="ORF">JANAI62_06530</name>
</gene>
<evidence type="ECO:0008006" key="4">
    <source>
        <dbReference type="Google" id="ProtNLM"/>
    </source>
</evidence>
<sequence length="110" mass="11911">MRPLLILPFLALPAAAQEADAPSAMERGLRLFLDGLMQEMEPALRDLEGLAEEAAPLLEGLQQDLSETLGDLNAYHAPEVLPNGDILIRRKEPLTPDGSVDRNPDGSVDL</sequence>
<accession>A0ABQ4NHY4</accession>
<proteinExistence type="predicted"/>
<feature type="region of interest" description="Disordered" evidence="1">
    <location>
        <begin position="91"/>
        <end position="110"/>
    </location>
</feature>